<comment type="catalytic activity">
    <reaction evidence="1">
        <text>ATP + protein L-histidine = ADP + protein N-phospho-L-histidine.</text>
        <dbReference type="EC" id="2.7.13.3"/>
    </reaction>
</comment>
<dbReference type="CDD" id="cd17546">
    <property type="entry name" value="REC_hyHK_CKI1_RcsC-like"/>
    <property type="match status" value="1"/>
</dbReference>
<evidence type="ECO:0000259" key="14">
    <source>
        <dbReference type="PROSITE" id="PS50110"/>
    </source>
</evidence>
<dbReference type="GO" id="GO:0009927">
    <property type="term" value="F:histidine phosphotransfer kinase activity"/>
    <property type="evidence" value="ECO:0007669"/>
    <property type="project" value="TreeGrafter"/>
</dbReference>
<dbReference type="Gene3D" id="1.10.287.130">
    <property type="match status" value="1"/>
</dbReference>
<keyword evidence="4" id="KW-1003">Cell membrane</keyword>
<dbReference type="SUPFAM" id="SSF55874">
    <property type="entry name" value="ATPase domain of HSP90 chaperone/DNA topoisomerase II/histidine kinase"/>
    <property type="match status" value="1"/>
</dbReference>
<accession>A0A0B3XX64</accession>
<dbReference type="Gene3D" id="3.30.565.10">
    <property type="entry name" value="Histidine kinase-like ATPase, C-terminal domain"/>
    <property type="match status" value="1"/>
</dbReference>
<name>A0A0B3XX64_9ALTE</name>
<dbReference type="EC" id="2.7.13.3" evidence="3"/>
<dbReference type="Gene3D" id="3.30.450.40">
    <property type="match status" value="1"/>
</dbReference>
<evidence type="ECO:0000256" key="11">
    <source>
        <dbReference type="ARBA" id="ARBA00023136"/>
    </source>
</evidence>
<dbReference type="Pfam" id="PF00512">
    <property type="entry name" value="HisKA"/>
    <property type="match status" value="1"/>
</dbReference>
<gene>
    <name evidence="15" type="ORF">RJ41_06735</name>
</gene>
<feature type="domain" description="Histidine kinase" evidence="13">
    <location>
        <begin position="180"/>
        <end position="399"/>
    </location>
</feature>
<dbReference type="PRINTS" id="PR00344">
    <property type="entry name" value="BCTRLSENSOR"/>
</dbReference>
<dbReference type="InterPro" id="IPR036890">
    <property type="entry name" value="HATPase_C_sf"/>
</dbReference>
<feature type="modified residue" description="4-aspartylphosphate" evidence="12">
    <location>
        <position position="473"/>
    </location>
</feature>
<dbReference type="PANTHER" id="PTHR43047:SF72">
    <property type="entry name" value="OSMOSENSING HISTIDINE PROTEIN KINASE SLN1"/>
    <property type="match status" value="1"/>
</dbReference>
<sequence>MKAAPLPQNEDERLAELLSYDVLDTEAEQLFDDLTALASQICETPIALISLIDPDRQWFKSRVGLDAEETSREIAFCSHAILQEEVFEISNATLDPRFHDNPLVTGAPDIRFYAGAPLITPSGHAIGTLCAIDRKPKTLTEAQKASLQTLSKSVVAHLELKRKNRELERTSQFKSDFLSYVSHEIRTPLNAINTFSQLLEGETQKLNLPSSFTTPLSHVSQSGERLLEIVNSVLDIKQIEAGKMRVMPRAVNTKDFFTHLFSLTKIRAEDSGIVFSTSIDNAMPDSLFFDDTKFGQVALNLLSNAIKFTNHGKSVKAQVKYKSGKVIFNVIDQGIGISDEDQKRLFTPFERMENAHQISGTGLGLNISKRLVELMDGSIKVSSKLNYGTRISVTLPADALSANQFVESEPRSFVAQVNVSHSANVLMVEDHYINQVVIQTLFEKLGVSLSVVSTGEEGVEYAKSNPVDLVLMDLNLPGIQGDEATAQIKGFKPNLPIVALTADVITQPEHLREQGLDDVLTKPIESSELVRVLNHYLGESDR</sequence>
<evidence type="ECO:0000256" key="8">
    <source>
        <dbReference type="ARBA" id="ARBA00022777"/>
    </source>
</evidence>
<keyword evidence="16" id="KW-1185">Reference proteome</keyword>
<evidence type="ECO:0000256" key="7">
    <source>
        <dbReference type="ARBA" id="ARBA00022741"/>
    </source>
</evidence>
<dbReference type="PROSITE" id="PS50110">
    <property type="entry name" value="RESPONSE_REGULATORY"/>
    <property type="match status" value="1"/>
</dbReference>
<evidence type="ECO:0000256" key="6">
    <source>
        <dbReference type="ARBA" id="ARBA00022679"/>
    </source>
</evidence>
<proteinExistence type="predicted"/>
<dbReference type="SUPFAM" id="SSF52172">
    <property type="entry name" value="CheY-like"/>
    <property type="match status" value="1"/>
</dbReference>
<dbReference type="Pfam" id="PF00072">
    <property type="entry name" value="Response_reg"/>
    <property type="match status" value="1"/>
</dbReference>
<dbReference type="PANTHER" id="PTHR43047">
    <property type="entry name" value="TWO-COMPONENT HISTIDINE PROTEIN KINASE"/>
    <property type="match status" value="1"/>
</dbReference>
<keyword evidence="6" id="KW-0808">Transferase</keyword>
<dbReference type="GO" id="GO:0000155">
    <property type="term" value="F:phosphorelay sensor kinase activity"/>
    <property type="evidence" value="ECO:0007669"/>
    <property type="project" value="InterPro"/>
</dbReference>
<keyword evidence="5 12" id="KW-0597">Phosphoprotein</keyword>
<dbReference type="SMART" id="SM00388">
    <property type="entry name" value="HisKA"/>
    <property type="match status" value="1"/>
</dbReference>
<dbReference type="SMART" id="SM00448">
    <property type="entry name" value="REC"/>
    <property type="match status" value="1"/>
</dbReference>
<evidence type="ECO:0000256" key="3">
    <source>
        <dbReference type="ARBA" id="ARBA00012438"/>
    </source>
</evidence>
<dbReference type="InterPro" id="IPR001789">
    <property type="entry name" value="Sig_transdc_resp-reg_receiver"/>
</dbReference>
<dbReference type="RefSeq" id="WP_039218559.1">
    <property type="nucleotide sequence ID" value="NZ_JWLW01000012.1"/>
</dbReference>
<evidence type="ECO:0000256" key="1">
    <source>
        <dbReference type="ARBA" id="ARBA00000085"/>
    </source>
</evidence>
<dbReference type="GO" id="GO:0005886">
    <property type="term" value="C:plasma membrane"/>
    <property type="evidence" value="ECO:0007669"/>
    <property type="project" value="UniProtKB-SubCell"/>
</dbReference>
<dbReference type="InterPro" id="IPR003594">
    <property type="entry name" value="HATPase_dom"/>
</dbReference>
<dbReference type="FunFam" id="3.30.565.10:FF:000023">
    <property type="entry name" value="PAS domain-containing sensor histidine kinase"/>
    <property type="match status" value="1"/>
</dbReference>
<dbReference type="SUPFAM" id="SSF47384">
    <property type="entry name" value="Homodimeric domain of signal transducing histidine kinase"/>
    <property type="match status" value="1"/>
</dbReference>
<evidence type="ECO:0000256" key="10">
    <source>
        <dbReference type="ARBA" id="ARBA00023012"/>
    </source>
</evidence>
<dbReference type="Pfam" id="PF02518">
    <property type="entry name" value="HATPase_c"/>
    <property type="match status" value="1"/>
</dbReference>
<dbReference type="InterPro" id="IPR003661">
    <property type="entry name" value="HisK_dim/P_dom"/>
</dbReference>
<keyword evidence="10" id="KW-0902">Two-component regulatory system</keyword>
<evidence type="ECO:0000256" key="2">
    <source>
        <dbReference type="ARBA" id="ARBA00004236"/>
    </source>
</evidence>
<dbReference type="InterPro" id="IPR011006">
    <property type="entry name" value="CheY-like_superfamily"/>
</dbReference>
<dbReference type="InterPro" id="IPR004358">
    <property type="entry name" value="Sig_transdc_His_kin-like_C"/>
</dbReference>
<dbReference type="InterPro" id="IPR029016">
    <property type="entry name" value="GAF-like_dom_sf"/>
</dbReference>
<evidence type="ECO:0000256" key="5">
    <source>
        <dbReference type="ARBA" id="ARBA00022553"/>
    </source>
</evidence>
<dbReference type="CDD" id="cd00082">
    <property type="entry name" value="HisKA"/>
    <property type="match status" value="1"/>
</dbReference>
<organism evidence="15 16">
    <name type="scientific">Alteromonas marina</name>
    <dbReference type="NCBI Taxonomy" id="203795"/>
    <lineage>
        <taxon>Bacteria</taxon>
        <taxon>Pseudomonadati</taxon>
        <taxon>Pseudomonadota</taxon>
        <taxon>Gammaproteobacteria</taxon>
        <taxon>Alteromonadales</taxon>
        <taxon>Alteromonadaceae</taxon>
        <taxon>Alteromonas/Salinimonas group</taxon>
        <taxon>Alteromonas</taxon>
    </lineage>
</organism>
<dbReference type="Pfam" id="PF01590">
    <property type="entry name" value="GAF"/>
    <property type="match status" value="1"/>
</dbReference>
<dbReference type="OrthoDB" id="9812358at2"/>
<dbReference type="InterPro" id="IPR005467">
    <property type="entry name" value="His_kinase_dom"/>
</dbReference>
<keyword evidence="8 15" id="KW-0418">Kinase</keyword>
<evidence type="ECO:0000256" key="9">
    <source>
        <dbReference type="ARBA" id="ARBA00022840"/>
    </source>
</evidence>
<reference evidence="15 16" key="1">
    <citation type="submission" date="2014-12" db="EMBL/GenBank/DDBJ databases">
        <title>Genome sequencing of Alteromonas marina AD001.</title>
        <authorList>
            <person name="Adrian T.G.S."/>
            <person name="Chan K.G."/>
        </authorList>
    </citation>
    <scope>NUCLEOTIDE SEQUENCE [LARGE SCALE GENOMIC DNA]</scope>
    <source>
        <strain evidence="15 16">AD001</strain>
    </source>
</reference>
<dbReference type="SMART" id="SM00065">
    <property type="entry name" value="GAF"/>
    <property type="match status" value="1"/>
</dbReference>
<dbReference type="InterPro" id="IPR003018">
    <property type="entry name" value="GAF"/>
</dbReference>
<comment type="subcellular location">
    <subcellularLocation>
        <location evidence="2">Cell membrane</location>
    </subcellularLocation>
</comment>
<evidence type="ECO:0000313" key="16">
    <source>
        <dbReference type="Proteomes" id="UP000031197"/>
    </source>
</evidence>
<dbReference type="SUPFAM" id="SSF55781">
    <property type="entry name" value="GAF domain-like"/>
    <property type="match status" value="1"/>
</dbReference>
<dbReference type="InterPro" id="IPR036097">
    <property type="entry name" value="HisK_dim/P_sf"/>
</dbReference>
<feature type="domain" description="Response regulatory" evidence="14">
    <location>
        <begin position="424"/>
        <end position="537"/>
    </location>
</feature>
<dbReference type="Gene3D" id="3.40.50.2300">
    <property type="match status" value="1"/>
</dbReference>
<evidence type="ECO:0000256" key="4">
    <source>
        <dbReference type="ARBA" id="ARBA00022475"/>
    </source>
</evidence>
<dbReference type="GO" id="GO:0005524">
    <property type="term" value="F:ATP binding"/>
    <property type="evidence" value="ECO:0007669"/>
    <property type="project" value="UniProtKB-KW"/>
</dbReference>
<evidence type="ECO:0000259" key="13">
    <source>
        <dbReference type="PROSITE" id="PS50109"/>
    </source>
</evidence>
<dbReference type="PROSITE" id="PS50109">
    <property type="entry name" value="HIS_KIN"/>
    <property type="match status" value="1"/>
</dbReference>
<keyword evidence="11" id="KW-0472">Membrane</keyword>
<keyword evidence="7" id="KW-0547">Nucleotide-binding</keyword>
<protein>
    <recommendedName>
        <fullName evidence="3">histidine kinase</fullName>
        <ecNumber evidence="3">2.7.13.3</ecNumber>
    </recommendedName>
</protein>
<dbReference type="Proteomes" id="UP000031197">
    <property type="component" value="Unassembled WGS sequence"/>
</dbReference>
<comment type="caution">
    <text evidence="15">The sequence shown here is derived from an EMBL/GenBank/DDBJ whole genome shotgun (WGS) entry which is preliminary data.</text>
</comment>
<dbReference type="SMART" id="SM00387">
    <property type="entry name" value="HATPase_c"/>
    <property type="match status" value="1"/>
</dbReference>
<keyword evidence="9" id="KW-0067">ATP-binding</keyword>
<evidence type="ECO:0000256" key="12">
    <source>
        <dbReference type="PROSITE-ProRule" id="PRU00169"/>
    </source>
</evidence>
<dbReference type="AlphaFoldDB" id="A0A0B3XX64"/>
<dbReference type="EMBL" id="JWLW01000012">
    <property type="protein sequence ID" value="KHT54221.1"/>
    <property type="molecule type" value="Genomic_DNA"/>
</dbReference>
<evidence type="ECO:0000313" key="15">
    <source>
        <dbReference type="EMBL" id="KHT54221.1"/>
    </source>
</evidence>